<dbReference type="Proteomes" id="UP001054837">
    <property type="component" value="Unassembled WGS sequence"/>
</dbReference>
<evidence type="ECO:0000313" key="1">
    <source>
        <dbReference type="EMBL" id="GIY85100.1"/>
    </source>
</evidence>
<accession>A0AAV4WT41</accession>
<protein>
    <submittedName>
        <fullName evidence="1">Uncharacterized protein</fullName>
    </submittedName>
</protein>
<organism evidence="1 2">
    <name type="scientific">Caerostris darwini</name>
    <dbReference type="NCBI Taxonomy" id="1538125"/>
    <lineage>
        <taxon>Eukaryota</taxon>
        <taxon>Metazoa</taxon>
        <taxon>Ecdysozoa</taxon>
        <taxon>Arthropoda</taxon>
        <taxon>Chelicerata</taxon>
        <taxon>Arachnida</taxon>
        <taxon>Araneae</taxon>
        <taxon>Araneomorphae</taxon>
        <taxon>Entelegynae</taxon>
        <taxon>Araneoidea</taxon>
        <taxon>Araneidae</taxon>
        <taxon>Caerostris</taxon>
    </lineage>
</organism>
<evidence type="ECO:0000313" key="2">
    <source>
        <dbReference type="Proteomes" id="UP001054837"/>
    </source>
</evidence>
<sequence>MLSWLGFGKDAQLVVGLRVRMLSWLGFGRCSAGWASGKDAQLAGLGSKDAQLVVGLQVRMLSWLGFGSKDDQLDLGFK</sequence>
<name>A0AAV4WT41_9ARAC</name>
<keyword evidence="2" id="KW-1185">Reference proteome</keyword>
<proteinExistence type="predicted"/>
<gene>
    <name evidence="1" type="ORF">CDAR_508411</name>
</gene>
<dbReference type="EMBL" id="BPLQ01015007">
    <property type="protein sequence ID" value="GIY85100.1"/>
    <property type="molecule type" value="Genomic_DNA"/>
</dbReference>
<comment type="caution">
    <text evidence="1">The sequence shown here is derived from an EMBL/GenBank/DDBJ whole genome shotgun (WGS) entry which is preliminary data.</text>
</comment>
<reference evidence="1 2" key="1">
    <citation type="submission" date="2021-06" db="EMBL/GenBank/DDBJ databases">
        <title>Caerostris darwini draft genome.</title>
        <authorList>
            <person name="Kono N."/>
            <person name="Arakawa K."/>
        </authorList>
    </citation>
    <scope>NUCLEOTIDE SEQUENCE [LARGE SCALE GENOMIC DNA]</scope>
</reference>
<dbReference type="AlphaFoldDB" id="A0AAV4WT41"/>